<reference evidence="3" key="1">
    <citation type="submission" date="2017-02" db="UniProtKB">
        <authorList>
            <consortium name="WormBaseParasite"/>
        </authorList>
    </citation>
    <scope>IDENTIFICATION</scope>
</reference>
<evidence type="ECO:0000313" key="3">
    <source>
        <dbReference type="WBParaSite" id="BTMF_0001356901-mRNA-1"/>
    </source>
</evidence>
<proteinExistence type="predicted"/>
<dbReference type="WBParaSite" id="BTMF_0001356901-mRNA-1">
    <property type="protein sequence ID" value="BTMF_0001356901-mRNA-1"/>
    <property type="gene ID" value="BTMF_0001356901"/>
</dbReference>
<accession>A0A0R3R0N2</accession>
<organism evidence="3">
    <name type="scientific">Brugia timori</name>
    <dbReference type="NCBI Taxonomy" id="42155"/>
    <lineage>
        <taxon>Eukaryota</taxon>
        <taxon>Metazoa</taxon>
        <taxon>Ecdysozoa</taxon>
        <taxon>Nematoda</taxon>
        <taxon>Chromadorea</taxon>
        <taxon>Rhabditida</taxon>
        <taxon>Spirurina</taxon>
        <taxon>Spiruromorpha</taxon>
        <taxon>Filarioidea</taxon>
        <taxon>Onchocercidae</taxon>
        <taxon>Brugia</taxon>
    </lineage>
</organism>
<dbReference type="Proteomes" id="UP000280834">
    <property type="component" value="Unassembled WGS sequence"/>
</dbReference>
<evidence type="ECO:0000313" key="1">
    <source>
        <dbReference type="EMBL" id="VDO39512.1"/>
    </source>
</evidence>
<protein>
    <submittedName>
        <fullName evidence="3">Ovule protein</fullName>
    </submittedName>
</protein>
<dbReference type="EMBL" id="UZAG01018418">
    <property type="protein sequence ID" value="VDO39512.1"/>
    <property type="molecule type" value="Genomic_DNA"/>
</dbReference>
<gene>
    <name evidence="1" type="ORF">BTMF_LOCUS11568</name>
</gene>
<keyword evidence="2" id="KW-1185">Reference proteome</keyword>
<evidence type="ECO:0000313" key="2">
    <source>
        <dbReference type="Proteomes" id="UP000280834"/>
    </source>
</evidence>
<sequence>MVKIGDFEYFVSTKLIEIGYLSFDVCCISKRRLMSSITGSKKCDSGPRSSILLSEFDTEYACSDHAVDGTSRGADCSTELLLGIMHDSSPYDAVYRLH</sequence>
<dbReference type="AlphaFoldDB" id="A0A0R3R0N2"/>
<reference evidence="1 2" key="2">
    <citation type="submission" date="2018-11" db="EMBL/GenBank/DDBJ databases">
        <authorList>
            <consortium name="Pathogen Informatics"/>
        </authorList>
    </citation>
    <scope>NUCLEOTIDE SEQUENCE [LARGE SCALE GENOMIC DNA]</scope>
</reference>
<name>A0A0R3R0N2_9BILA</name>